<accession>A0A5B3G6G4</accession>
<proteinExistence type="predicted"/>
<gene>
    <name evidence="2" type="ORF">F2Y13_09415</name>
</gene>
<dbReference type="Proteomes" id="UP000323567">
    <property type="component" value="Unassembled WGS sequence"/>
</dbReference>
<evidence type="ECO:0000256" key="1">
    <source>
        <dbReference type="SAM" id="MobiDB-lite"/>
    </source>
</evidence>
<protein>
    <submittedName>
        <fullName evidence="2">Uncharacterized protein</fullName>
    </submittedName>
</protein>
<name>A0A5B3G6G4_9BACT</name>
<feature type="region of interest" description="Disordered" evidence="1">
    <location>
        <begin position="111"/>
        <end position="154"/>
    </location>
</feature>
<dbReference type="EMBL" id="VVXK01000012">
    <property type="protein sequence ID" value="KAA2369194.1"/>
    <property type="molecule type" value="Genomic_DNA"/>
</dbReference>
<sequence>MLTEQFIQNTRQTITGCRHLPLGRRLYGHQTGVRPGFVERIAGFDPVMDGSAAAGVPVGPSAGRAGGKGARRASNPQGTADDQTAASREKRFFASGLFPSDKYRQYIRVAQQPAAEKDESTAFQRRRRFGRSQNAAKKRPHPVWDAALTAGTDG</sequence>
<reference evidence="2 3" key="1">
    <citation type="journal article" date="2019" name="Nat. Med.">
        <title>A library of human gut bacterial isolates paired with longitudinal multiomics data enables mechanistic microbiome research.</title>
        <authorList>
            <person name="Poyet M."/>
            <person name="Groussin M."/>
            <person name="Gibbons S.M."/>
            <person name="Avila-Pacheco J."/>
            <person name="Jiang X."/>
            <person name="Kearney S.M."/>
            <person name="Perrotta A.R."/>
            <person name="Berdy B."/>
            <person name="Zhao S."/>
            <person name="Lieberman T.D."/>
            <person name="Swanson P.K."/>
            <person name="Smith M."/>
            <person name="Roesemann S."/>
            <person name="Alexander J.E."/>
            <person name="Rich S.A."/>
            <person name="Livny J."/>
            <person name="Vlamakis H."/>
            <person name="Clish C."/>
            <person name="Bullock K."/>
            <person name="Deik A."/>
            <person name="Scott J."/>
            <person name="Pierce K.A."/>
            <person name="Xavier R.J."/>
            <person name="Alm E.J."/>
        </authorList>
    </citation>
    <scope>NUCLEOTIDE SEQUENCE [LARGE SCALE GENOMIC DNA]</scope>
    <source>
        <strain evidence="2 3">BIOML-A2</strain>
    </source>
</reference>
<dbReference type="AlphaFoldDB" id="A0A5B3G6G4"/>
<dbReference type="RefSeq" id="WP_149887465.1">
    <property type="nucleotide sequence ID" value="NZ_DBFCGK010000043.1"/>
</dbReference>
<feature type="compositionally biased region" description="Low complexity" evidence="1">
    <location>
        <begin position="52"/>
        <end position="63"/>
    </location>
</feature>
<feature type="compositionally biased region" description="Basic residues" evidence="1">
    <location>
        <begin position="124"/>
        <end position="141"/>
    </location>
</feature>
<comment type="caution">
    <text evidence="2">The sequence shown here is derived from an EMBL/GenBank/DDBJ whole genome shotgun (WGS) entry which is preliminary data.</text>
</comment>
<feature type="compositionally biased region" description="Polar residues" evidence="1">
    <location>
        <begin position="74"/>
        <end position="86"/>
    </location>
</feature>
<evidence type="ECO:0000313" key="3">
    <source>
        <dbReference type="Proteomes" id="UP000323567"/>
    </source>
</evidence>
<evidence type="ECO:0000313" key="2">
    <source>
        <dbReference type="EMBL" id="KAA2369194.1"/>
    </source>
</evidence>
<organism evidence="2 3">
    <name type="scientific">Alistipes shahii</name>
    <dbReference type="NCBI Taxonomy" id="328814"/>
    <lineage>
        <taxon>Bacteria</taxon>
        <taxon>Pseudomonadati</taxon>
        <taxon>Bacteroidota</taxon>
        <taxon>Bacteroidia</taxon>
        <taxon>Bacteroidales</taxon>
        <taxon>Rikenellaceae</taxon>
        <taxon>Alistipes</taxon>
    </lineage>
</organism>
<feature type="region of interest" description="Disordered" evidence="1">
    <location>
        <begin position="52"/>
        <end position="88"/>
    </location>
</feature>